<gene>
    <name evidence="1" type="ORF">LO744_03195</name>
</gene>
<dbReference type="PANTHER" id="PTHR37841">
    <property type="entry name" value="GLR2918 PROTEIN"/>
    <property type="match status" value="1"/>
</dbReference>
<dbReference type="InterPro" id="IPR032774">
    <property type="entry name" value="WG_beta_rep"/>
</dbReference>
<dbReference type="Pfam" id="PF14903">
    <property type="entry name" value="WG_beta_rep"/>
    <property type="match status" value="3"/>
</dbReference>
<accession>A0A9Q3YWE1</accession>
<name>A0A9Q3YWE1_9FLAO</name>
<reference evidence="1" key="1">
    <citation type="submission" date="2021-11" db="EMBL/GenBank/DDBJ databases">
        <title>Description of novel Chryseobacterium species.</title>
        <authorList>
            <person name="Saticioglu I.B."/>
            <person name="Ay H."/>
            <person name="Altun S."/>
            <person name="Duman M."/>
        </authorList>
    </citation>
    <scope>NUCLEOTIDE SEQUENCE</scope>
    <source>
        <strain evidence="1">C-17</strain>
    </source>
</reference>
<comment type="caution">
    <text evidence="1">The sequence shown here is derived from an EMBL/GenBank/DDBJ whole genome shotgun (WGS) entry which is preliminary data.</text>
</comment>
<dbReference type="EMBL" id="JAJNAY010000001">
    <property type="protein sequence ID" value="MCD1115872.1"/>
    <property type="molecule type" value="Genomic_DNA"/>
</dbReference>
<proteinExistence type="predicted"/>
<dbReference type="Proteomes" id="UP001108025">
    <property type="component" value="Unassembled WGS sequence"/>
</dbReference>
<keyword evidence="2" id="KW-1185">Reference proteome</keyword>
<evidence type="ECO:0000313" key="2">
    <source>
        <dbReference type="Proteomes" id="UP001108025"/>
    </source>
</evidence>
<dbReference type="RefSeq" id="WP_230667146.1">
    <property type="nucleotide sequence ID" value="NZ_JAJNAY010000001.1"/>
</dbReference>
<protein>
    <submittedName>
        <fullName evidence="1">WG repeat-containing protein</fullName>
    </submittedName>
</protein>
<evidence type="ECO:0000313" key="1">
    <source>
        <dbReference type="EMBL" id="MCD1115872.1"/>
    </source>
</evidence>
<organism evidence="1 2">
    <name type="scientific">Chryseobacterium turcicum</name>
    <dbReference type="NCBI Taxonomy" id="2898076"/>
    <lineage>
        <taxon>Bacteria</taxon>
        <taxon>Pseudomonadati</taxon>
        <taxon>Bacteroidota</taxon>
        <taxon>Flavobacteriia</taxon>
        <taxon>Flavobacteriales</taxon>
        <taxon>Weeksellaceae</taxon>
        <taxon>Chryseobacterium group</taxon>
        <taxon>Chryseobacterium</taxon>
    </lineage>
</organism>
<dbReference type="AlphaFoldDB" id="A0A9Q3YWE1"/>
<sequence>MKFLLFFSFFFLTICISGQRKREAEDSVRIMLRQKFFYEEKGKFGLKDSLDKKLTHAIFDNIDFFDENLFIVEKDSRFGVINHLGKTIVPAQYKSLKTGKSNFANQNQIDKEEIENYLKDFIFSYTNEDLYEEQYGIYSKDGKLLYPPIIHRFSEVKKYKNIVYFIVVEYPITEGFVGEYNGSTLKVSQRRLVKFQNNQFSNQPIQVDYDDLGFLPIENKNILFYRESLKGGFYNMETAQKTERKYKGYEVLNNKIYAAKEKFYNYILDENFKETISKDSISKIVNGYLYLNEGGNFRLMKDDVKSKFSYPLIEPVSHYFDYGHYSKNEKYENYLTELFKFYPDKGKYGLIDFNGEIFVEPKYRDINIYPLRQYVGESYNEKLENEYKKNHLEYLIIPGGLFAPERVCFNEFKIINSLGEEIVYLDEKNYKTYVTNDNFGTYSKKGITKDFFYSSSNRQSGFFVYDIKSGKIILASDNGNFSLRKNGGFVLRAYDENINVHTVTYYSNRLNKLYEEKTPIKEYYEIERSVIKSKEIYFFKNNKVGLIDFEEKEVLPAKYDNIKIVNFHYYNYYHRSEDDLVTSFIVTKNGKTGLLNEKYKKIIPLEYDEIKYLSNPYFEAYLVKKDNKYGLVSKNNVLLAPIIYNSEIYFDEERKQFDLKNENRVVFMLDYSKQDKNIWYNVYDDKKYYMFKDGIISKIEQ</sequence>
<dbReference type="PANTHER" id="PTHR37841:SF1">
    <property type="entry name" value="DUF3298 DOMAIN-CONTAINING PROTEIN"/>
    <property type="match status" value="1"/>
</dbReference>